<dbReference type="Gene3D" id="3.40.640.10">
    <property type="entry name" value="Type I PLP-dependent aspartate aminotransferase-like (Major domain)"/>
    <property type="match status" value="1"/>
</dbReference>
<keyword evidence="2 3" id="KW-0663">Pyridoxal phosphate</keyword>
<dbReference type="Proteomes" id="UP001530400">
    <property type="component" value="Unassembled WGS sequence"/>
</dbReference>
<dbReference type="PANTHER" id="PTHR45688">
    <property type="match status" value="1"/>
</dbReference>
<organism evidence="4 5">
    <name type="scientific">Cyclotella atomus</name>
    <dbReference type="NCBI Taxonomy" id="382360"/>
    <lineage>
        <taxon>Eukaryota</taxon>
        <taxon>Sar</taxon>
        <taxon>Stramenopiles</taxon>
        <taxon>Ochrophyta</taxon>
        <taxon>Bacillariophyta</taxon>
        <taxon>Coscinodiscophyceae</taxon>
        <taxon>Thalassiosirophycidae</taxon>
        <taxon>Stephanodiscales</taxon>
        <taxon>Stephanodiscaceae</taxon>
        <taxon>Cyclotella</taxon>
    </lineage>
</organism>
<evidence type="ECO:0000313" key="4">
    <source>
        <dbReference type="EMBL" id="KAL3783088.1"/>
    </source>
</evidence>
<evidence type="ECO:0000256" key="3">
    <source>
        <dbReference type="RuleBase" id="RU003560"/>
    </source>
</evidence>
<dbReference type="SUPFAM" id="SSF53383">
    <property type="entry name" value="PLP-dependent transferases"/>
    <property type="match status" value="1"/>
</dbReference>
<dbReference type="AlphaFoldDB" id="A0ABD3P5B8"/>
<sequence length="522" mass="56566">MASITPIASTVVFIGTAFIARQCIRRRALHHLTCNDSFPVSLKEADAQTQEQVERNRSSHVSKSCSVSYANSGALQMQRGEGSRLFDINGIGYLDTRNNVAHVGHSHPKVAQAVAFQVQLLNTNTRYLHPNSSLLAKKLADLLPSPLEVVFFVNSGSEANDLALRLARAYKCSQSADERLKKQHVISVDHAYHGHTLAVLDVSPYKHHQGDEMTCPGHVKIVSCPDLYRGEHSLPINANNDTDDALVEDAASKYAAHVEAACDEITSSGNSVSAFIIEGGMSVAGVILPPKSYLKTCIEAVHTSGGLYIADEVQTGFGRLGKCMWAFQHSMGGNDSDICPDIVTVGKPFGNGMPLAAVITTRQIASSFESLGVEYFNTFGGNPVCCAAGLAMLDVLSSEGLQNNALTVGSYLQQRFCQLQSRQELIGDIRGCGLFLGIELVKDKITKEPATVETSFICSILKEKYHVLTSVDGFHENVIVIKPPMCFSKADAEEFVSCFEKVLVEDLPAASERLAQMKRTPT</sequence>
<proteinExistence type="inferred from homology"/>
<dbReference type="InterPro" id="IPR015422">
    <property type="entry name" value="PyrdxlP-dep_Trfase_small"/>
</dbReference>
<dbReference type="Pfam" id="PF00202">
    <property type="entry name" value="Aminotran_3"/>
    <property type="match status" value="1"/>
</dbReference>
<dbReference type="EMBL" id="JALLPJ020000781">
    <property type="protein sequence ID" value="KAL3783088.1"/>
    <property type="molecule type" value="Genomic_DNA"/>
</dbReference>
<dbReference type="PANTHER" id="PTHR45688:SF13">
    <property type="entry name" value="ALANINE--GLYOXYLATE AMINOTRANSFERASE 2-LIKE"/>
    <property type="match status" value="1"/>
</dbReference>
<comment type="caution">
    <text evidence="4">The sequence shown here is derived from an EMBL/GenBank/DDBJ whole genome shotgun (WGS) entry which is preliminary data.</text>
</comment>
<dbReference type="InterPro" id="IPR015424">
    <property type="entry name" value="PyrdxlP-dep_Trfase"/>
</dbReference>
<dbReference type="PIRSF" id="PIRSF000521">
    <property type="entry name" value="Transaminase_4ab_Lys_Orn"/>
    <property type="match status" value="1"/>
</dbReference>
<dbReference type="InterPro" id="IPR015421">
    <property type="entry name" value="PyrdxlP-dep_Trfase_major"/>
</dbReference>
<gene>
    <name evidence="4" type="ORF">ACHAWO_011017</name>
</gene>
<evidence type="ECO:0000256" key="1">
    <source>
        <dbReference type="ARBA" id="ARBA00008954"/>
    </source>
</evidence>
<accession>A0ABD3P5B8</accession>
<reference evidence="4 5" key="1">
    <citation type="submission" date="2024-10" db="EMBL/GenBank/DDBJ databases">
        <title>Updated reference genomes for cyclostephanoid diatoms.</title>
        <authorList>
            <person name="Roberts W.R."/>
            <person name="Alverson A.J."/>
        </authorList>
    </citation>
    <scope>NUCLEOTIDE SEQUENCE [LARGE SCALE GENOMIC DNA]</scope>
    <source>
        <strain evidence="4 5">AJA010-31</strain>
    </source>
</reference>
<evidence type="ECO:0000313" key="5">
    <source>
        <dbReference type="Proteomes" id="UP001530400"/>
    </source>
</evidence>
<protein>
    <submittedName>
        <fullName evidence="4">Uncharacterized protein</fullName>
    </submittedName>
</protein>
<dbReference type="InterPro" id="IPR005814">
    <property type="entry name" value="Aminotrans_3"/>
</dbReference>
<name>A0ABD3P5B8_9STRA</name>
<evidence type="ECO:0000256" key="2">
    <source>
        <dbReference type="ARBA" id="ARBA00022898"/>
    </source>
</evidence>
<dbReference type="Gene3D" id="3.90.1150.10">
    <property type="entry name" value="Aspartate Aminotransferase, domain 1"/>
    <property type="match status" value="1"/>
</dbReference>
<dbReference type="CDD" id="cd00610">
    <property type="entry name" value="OAT_like"/>
    <property type="match status" value="1"/>
</dbReference>
<keyword evidence="5" id="KW-1185">Reference proteome</keyword>
<comment type="similarity">
    <text evidence="1 3">Belongs to the class-III pyridoxal-phosphate-dependent aminotransferase family.</text>
</comment>